<dbReference type="GO" id="GO:0017089">
    <property type="term" value="F:glycolipid transfer activity"/>
    <property type="evidence" value="ECO:0007669"/>
    <property type="project" value="TreeGrafter"/>
</dbReference>
<keyword evidence="2" id="KW-0997">Cell inner membrane</keyword>
<dbReference type="NCBIfam" id="TIGR04409">
    <property type="entry name" value="LptC_YrbK"/>
    <property type="match status" value="1"/>
</dbReference>
<dbReference type="GO" id="GO:0005886">
    <property type="term" value="C:plasma membrane"/>
    <property type="evidence" value="ECO:0007669"/>
    <property type="project" value="InterPro"/>
</dbReference>
<keyword evidence="3" id="KW-0812">Transmembrane</keyword>
<dbReference type="KEGG" id="tsy:THSYN_02050"/>
<dbReference type="InterPro" id="IPR052363">
    <property type="entry name" value="LPS_export_LptC"/>
</dbReference>
<evidence type="ECO:0000256" key="3">
    <source>
        <dbReference type="ARBA" id="ARBA00022692"/>
    </source>
</evidence>
<evidence type="ECO:0000256" key="4">
    <source>
        <dbReference type="ARBA" id="ARBA00022989"/>
    </source>
</evidence>
<accession>A0A2K8U2P9</accession>
<dbReference type="EMBL" id="CP020370">
    <property type="protein sequence ID" value="AUB79860.1"/>
    <property type="molecule type" value="Genomic_DNA"/>
</dbReference>
<evidence type="ECO:0000256" key="2">
    <source>
        <dbReference type="ARBA" id="ARBA00022519"/>
    </source>
</evidence>
<dbReference type="GO" id="GO:0030288">
    <property type="term" value="C:outer membrane-bounded periplasmic space"/>
    <property type="evidence" value="ECO:0007669"/>
    <property type="project" value="TreeGrafter"/>
</dbReference>
<dbReference type="PANTHER" id="PTHR37481:SF1">
    <property type="entry name" value="LIPOPOLYSACCHARIDE EXPORT SYSTEM PROTEIN LPTC"/>
    <property type="match status" value="1"/>
</dbReference>
<dbReference type="Pfam" id="PF06835">
    <property type="entry name" value="LptC"/>
    <property type="match status" value="1"/>
</dbReference>
<dbReference type="InterPro" id="IPR026265">
    <property type="entry name" value="LptC"/>
</dbReference>
<keyword evidence="5" id="KW-0472">Membrane</keyword>
<dbReference type="AlphaFoldDB" id="A0A2K8U2P9"/>
<keyword evidence="7" id="KW-1185">Reference proteome</keyword>
<evidence type="ECO:0000256" key="5">
    <source>
        <dbReference type="ARBA" id="ARBA00023136"/>
    </source>
</evidence>
<evidence type="ECO:0000313" key="7">
    <source>
        <dbReference type="Proteomes" id="UP000232638"/>
    </source>
</evidence>
<evidence type="ECO:0000256" key="1">
    <source>
        <dbReference type="ARBA" id="ARBA00022475"/>
    </source>
</evidence>
<organism evidence="6 7">
    <name type="scientific">Candidatus Thiodictyon syntrophicum</name>
    <dbReference type="NCBI Taxonomy" id="1166950"/>
    <lineage>
        <taxon>Bacteria</taxon>
        <taxon>Pseudomonadati</taxon>
        <taxon>Pseudomonadota</taxon>
        <taxon>Gammaproteobacteria</taxon>
        <taxon>Chromatiales</taxon>
        <taxon>Chromatiaceae</taxon>
        <taxon>Thiodictyon</taxon>
    </lineage>
</organism>
<gene>
    <name evidence="6" type="ORF">THSYN_02050</name>
</gene>
<protein>
    <submittedName>
        <fullName evidence="6">LPS export ABC transporter periplasmic protein LptC</fullName>
    </submittedName>
</protein>
<sequence length="190" mass="21292">MVFAILAGGAWWLLRSLSEEPAARVRERAPDHMVWDLDAIETNTDGRPQRHLVADQLRQYVAEDLAELDQPRLTLLDREGGPPWKVESKQGFLLSKGEEIDLRDEVRIERAGAGPNRSLRLATSQLRLWPKREYAQGDQPVRLASDNDWLTAAGVRLWYAHPSRAEFPGRAHIFVAPTPTEKGNAGSAAP</sequence>
<dbReference type="Gene3D" id="2.60.450.10">
    <property type="entry name" value="Lipopolysaccharide (LPS) transport protein A like domain"/>
    <property type="match status" value="1"/>
</dbReference>
<dbReference type="PANTHER" id="PTHR37481">
    <property type="entry name" value="LIPOPOLYSACCHARIDE EXPORT SYSTEM PROTEIN LPTC"/>
    <property type="match status" value="1"/>
</dbReference>
<proteinExistence type="predicted"/>
<reference evidence="6 7" key="1">
    <citation type="submission" date="2017-03" db="EMBL/GenBank/DDBJ databases">
        <title>Complete genome sequence of Candidatus 'Thiodictyon syntrophicum' sp. nov. strain Cad16T, a photolithoautotroph purple sulfur bacterium isolated from an alpine meromictic lake.</title>
        <authorList>
            <person name="Luedin S.M."/>
            <person name="Pothier J.F."/>
            <person name="Danza F."/>
            <person name="Storelli N."/>
            <person name="Wittwer M."/>
            <person name="Tonolla M."/>
        </authorList>
    </citation>
    <scope>NUCLEOTIDE SEQUENCE [LARGE SCALE GENOMIC DNA]</scope>
    <source>
        <strain evidence="6 7">Cad16T</strain>
    </source>
</reference>
<keyword evidence="1" id="KW-1003">Cell membrane</keyword>
<name>A0A2K8U2P9_9GAMM</name>
<evidence type="ECO:0000313" key="6">
    <source>
        <dbReference type="EMBL" id="AUB79860.1"/>
    </source>
</evidence>
<keyword evidence="4" id="KW-1133">Transmembrane helix</keyword>
<dbReference type="GO" id="GO:0015221">
    <property type="term" value="F:lipopolysaccharide transmembrane transporter activity"/>
    <property type="evidence" value="ECO:0007669"/>
    <property type="project" value="InterPro"/>
</dbReference>
<dbReference type="InterPro" id="IPR010664">
    <property type="entry name" value="LipoPS_assembly_LptC-rel"/>
</dbReference>
<dbReference type="Proteomes" id="UP000232638">
    <property type="component" value="Chromosome"/>
</dbReference>